<reference evidence="1 2" key="1">
    <citation type="journal article" date="2018" name="J. Invertebr. Pathol.">
        <title>New genotyping method for the causative agent of crayfish plague (Aphanomyces astaci) based on whole genome data.</title>
        <authorList>
            <person name="Minardi D."/>
            <person name="Studholme D.J."/>
            <person name="van der Giezen M."/>
            <person name="Pretto T."/>
            <person name="Oidtmann B."/>
        </authorList>
    </citation>
    <scope>NUCLEOTIDE SEQUENCE [LARGE SCALE GENOMIC DNA]</scope>
    <source>
        <strain evidence="1 2">KB13</strain>
    </source>
</reference>
<dbReference type="Proteomes" id="UP000275652">
    <property type="component" value="Unassembled WGS sequence"/>
</dbReference>
<evidence type="ECO:0000313" key="1">
    <source>
        <dbReference type="EMBL" id="RLO07230.1"/>
    </source>
</evidence>
<sequence>MKSHVRSKLTAGSSSSAKAVVPHINRLYAVAGLGYMYATIFGSVTHLSLTQVSIANDSFWANYNSSR</sequence>
<evidence type="ECO:0000313" key="2">
    <source>
        <dbReference type="Proteomes" id="UP000275652"/>
    </source>
</evidence>
<proteinExistence type="predicted"/>
<organism evidence="1 2">
    <name type="scientific">Aphanomyces astaci</name>
    <name type="common">Crayfish plague agent</name>
    <dbReference type="NCBI Taxonomy" id="112090"/>
    <lineage>
        <taxon>Eukaryota</taxon>
        <taxon>Sar</taxon>
        <taxon>Stramenopiles</taxon>
        <taxon>Oomycota</taxon>
        <taxon>Saprolegniomycetes</taxon>
        <taxon>Saprolegniales</taxon>
        <taxon>Verrucalvaceae</taxon>
        <taxon>Aphanomyces</taxon>
    </lineage>
</organism>
<accession>A0A9X8E092</accession>
<protein>
    <submittedName>
        <fullName evidence="1">Uncharacterized protein</fullName>
    </submittedName>
</protein>
<gene>
    <name evidence="1" type="ORF">DYB28_002300</name>
</gene>
<comment type="caution">
    <text evidence="1">The sequence shown here is derived from an EMBL/GenBank/DDBJ whole genome shotgun (WGS) entry which is preliminary data.</text>
</comment>
<name>A0A9X8E092_APHAT</name>
<dbReference type="AlphaFoldDB" id="A0A9X8E092"/>
<dbReference type="EMBL" id="QUTI01023779">
    <property type="protein sequence ID" value="RLO07230.1"/>
    <property type="molecule type" value="Genomic_DNA"/>
</dbReference>